<comment type="caution">
    <text evidence="1">The sequence shown here is derived from an EMBL/GenBank/DDBJ whole genome shotgun (WGS) entry which is preliminary data.</text>
</comment>
<proteinExistence type="predicted"/>
<dbReference type="Proteomes" id="UP001333110">
    <property type="component" value="Unassembled WGS sequence"/>
</dbReference>
<dbReference type="EMBL" id="JAUNZN010000016">
    <property type="protein sequence ID" value="KAK4811756.1"/>
    <property type="molecule type" value="Genomic_DNA"/>
</dbReference>
<keyword evidence="2" id="KW-1185">Reference proteome</keyword>
<evidence type="ECO:0000313" key="2">
    <source>
        <dbReference type="Proteomes" id="UP001333110"/>
    </source>
</evidence>
<name>A0AAN7RWV9_MYCAM</name>
<accession>A0AAN7RWV9</accession>
<reference evidence="1 2" key="1">
    <citation type="journal article" date="2023" name="J. Hered.">
        <title>Chromosome-level genome of the wood stork (Mycteria americana) provides insight into avian chromosome evolution.</title>
        <authorList>
            <person name="Flamio R. Jr."/>
            <person name="Ramstad K.M."/>
        </authorList>
    </citation>
    <scope>NUCLEOTIDE SEQUENCE [LARGE SCALE GENOMIC DNA]</scope>
    <source>
        <strain evidence="1">JAX WOST 10</strain>
    </source>
</reference>
<sequence>MVLERKEKRQVHQPGTQVIQRLLMGLLEGFLLFCQLHNGLIQGCHLLYKAQLNRILGCTKRSVVSRSREVILSLCSALEHFSRACCDKTSGNSVKLNEGRFRLDIRKKFWNRLPREVVDVPSLETSKVKLDGALSNLIQLKMSLLIAGSFTIFSSNSFLFASDFASSSLVFSNSSFMLAISFSDSALFSKGLILKNSFIQGQCLTFMNARMLYWMQKMDSLKHN</sequence>
<gene>
    <name evidence="1" type="ORF">QYF61_005324</name>
</gene>
<organism evidence="1 2">
    <name type="scientific">Mycteria americana</name>
    <name type="common">Wood stork</name>
    <dbReference type="NCBI Taxonomy" id="33587"/>
    <lineage>
        <taxon>Eukaryota</taxon>
        <taxon>Metazoa</taxon>
        <taxon>Chordata</taxon>
        <taxon>Craniata</taxon>
        <taxon>Vertebrata</taxon>
        <taxon>Euteleostomi</taxon>
        <taxon>Archelosauria</taxon>
        <taxon>Archosauria</taxon>
        <taxon>Dinosauria</taxon>
        <taxon>Saurischia</taxon>
        <taxon>Theropoda</taxon>
        <taxon>Coelurosauria</taxon>
        <taxon>Aves</taxon>
        <taxon>Neognathae</taxon>
        <taxon>Neoaves</taxon>
        <taxon>Aequornithes</taxon>
        <taxon>Ciconiiformes</taxon>
        <taxon>Ciconiidae</taxon>
        <taxon>Mycteria</taxon>
    </lineage>
</organism>
<protein>
    <submittedName>
        <fullName evidence="1">Uncharacterized protein</fullName>
    </submittedName>
</protein>
<evidence type="ECO:0000313" key="1">
    <source>
        <dbReference type="EMBL" id="KAK4811756.1"/>
    </source>
</evidence>
<dbReference type="AlphaFoldDB" id="A0AAN7RWV9"/>